<evidence type="ECO:0000256" key="1">
    <source>
        <dbReference type="ARBA" id="ARBA00002056"/>
    </source>
</evidence>
<keyword evidence="6" id="KW-0328">Glycosyltransferase</keyword>
<evidence type="ECO:0000256" key="2">
    <source>
        <dbReference type="ARBA" id="ARBA00012687"/>
    </source>
</evidence>
<organism evidence="10 11">
    <name type="scientific">Termititenax aidoneus</name>
    <dbReference type="NCBI Taxonomy" id="2218524"/>
    <lineage>
        <taxon>Bacteria</taxon>
        <taxon>Bacillati</taxon>
        <taxon>Candidatus Margulisiibacteriota</taxon>
        <taxon>Candidatus Termititenacia</taxon>
        <taxon>Candidatus Termititenacales</taxon>
        <taxon>Candidatus Termititenacaceae</taxon>
        <taxon>Candidatus Termititenax</taxon>
    </lineage>
</organism>
<evidence type="ECO:0000256" key="7">
    <source>
        <dbReference type="ARBA" id="ARBA00022679"/>
    </source>
</evidence>
<dbReference type="GO" id="GO:0009245">
    <property type="term" value="P:lipid A biosynthetic process"/>
    <property type="evidence" value="ECO:0007669"/>
    <property type="project" value="UniProtKB-KW"/>
</dbReference>
<sequence>MKEIVLTVNGPGELNGLIFPLVKALRRQYPEVIYTLYVVPCQFSAGTEAAAAQASGLFDRVFSVSEYRKYIFRKTWPANYQPAAGGIVFYGGGDSWHAYRLAKKYKFALYGYDEGKVTHKRWFKKLFSRDADGNLMVDAALERKLAYQNTMPDSGQTTVGLYPGSRLKHLRALLPFFSATAALLSEKYPALNFRWGIKPELRRLAERDFPQRFPAPYEKENEKYDLIISITGTNTALNAALGIPLLILLPFNYPELVPFGGLAGLLSELPWLGRPLKKLLIRLAARRLPFISIPNLKAGRKIVPELTGVLTPQQVAAAAEKILLDSAARRKMHEELPQSVGRPGAQKIAAYFQEILQ</sequence>
<dbReference type="PANTHER" id="PTHR30372">
    <property type="entry name" value="LIPID-A-DISACCHARIDE SYNTHASE"/>
    <property type="match status" value="1"/>
</dbReference>
<accession>A0A388T7N6</accession>
<evidence type="ECO:0000256" key="5">
    <source>
        <dbReference type="ARBA" id="ARBA00022556"/>
    </source>
</evidence>
<reference evidence="10 11" key="1">
    <citation type="journal article" date="2019" name="ISME J.">
        <title>Genome analyses of uncultured TG2/ZB3 bacteria in 'Margulisbacteria' specifically attached to ectosymbiotic spirochetes of protists in the termite gut.</title>
        <authorList>
            <person name="Utami Y.D."/>
            <person name="Kuwahara H."/>
            <person name="Igai K."/>
            <person name="Murakami T."/>
            <person name="Sugaya K."/>
            <person name="Morikawa T."/>
            <person name="Nagura Y."/>
            <person name="Yuki M."/>
            <person name="Deevong P."/>
            <person name="Inoue T."/>
            <person name="Kihara K."/>
            <person name="Lo N."/>
            <person name="Yamada A."/>
            <person name="Ohkuma M."/>
            <person name="Hongoh Y."/>
        </authorList>
    </citation>
    <scope>NUCLEOTIDE SEQUENCE [LARGE SCALE GENOMIC DNA]</scope>
    <source>
        <strain evidence="10">NkOx7-01</strain>
    </source>
</reference>
<dbReference type="PANTHER" id="PTHR30372:SF4">
    <property type="entry name" value="LIPID-A-DISACCHARIDE SYNTHASE, MITOCHONDRIAL-RELATED"/>
    <property type="match status" value="1"/>
</dbReference>
<dbReference type="Proteomes" id="UP000269352">
    <property type="component" value="Unassembled WGS sequence"/>
</dbReference>
<dbReference type="EC" id="2.4.1.182" evidence="2"/>
<keyword evidence="4" id="KW-0444">Lipid biosynthesis</keyword>
<evidence type="ECO:0000256" key="3">
    <source>
        <dbReference type="ARBA" id="ARBA00020902"/>
    </source>
</evidence>
<keyword evidence="11" id="KW-1185">Reference proteome</keyword>
<evidence type="ECO:0000256" key="9">
    <source>
        <dbReference type="ARBA" id="ARBA00048975"/>
    </source>
</evidence>
<dbReference type="GO" id="GO:0005543">
    <property type="term" value="F:phospholipid binding"/>
    <property type="evidence" value="ECO:0007669"/>
    <property type="project" value="TreeGrafter"/>
</dbReference>
<name>A0A388T7N6_TERA1</name>
<evidence type="ECO:0000256" key="6">
    <source>
        <dbReference type="ARBA" id="ARBA00022676"/>
    </source>
</evidence>
<dbReference type="InterPro" id="IPR003835">
    <property type="entry name" value="Glyco_trans_19"/>
</dbReference>
<gene>
    <name evidence="10" type="primary">lpxB</name>
    <name evidence="10" type="ORF">NO1_0069</name>
</gene>
<protein>
    <recommendedName>
        <fullName evidence="3">Lipid-A-disaccharide synthase</fullName>
        <ecNumber evidence="2">2.4.1.182</ecNumber>
    </recommendedName>
</protein>
<dbReference type="AlphaFoldDB" id="A0A388T7N6"/>
<dbReference type="EMBL" id="BGZN01000001">
    <property type="protein sequence ID" value="GBR72559.1"/>
    <property type="molecule type" value="Genomic_DNA"/>
</dbReference>
<evidence type="ECO:0000256" key="4">
    <source>
        <dbReference type="ARBA" id="ARBA00022516"/>
    </source>
</evidence>
<comment type="catalytic activity">
    <reaction evidence="9">
        <text>a lipid X + a UDP-2-N,3-O-bis[(3R)-3-hydroxyacyl]-alpha-D-glucosamine = a lipid A disaccharide + UDP + H(+)</text>
        <dbReference type="Rhea" id="RHEA:67828"/>
        <dbReference type="ChEBI" id="CHEBI:15378"/>
        <dbReference type="ChEBI" id="CHEBI:58223"/>
        <dbReference type="ChEBI" id="CHEBI:137748"/>
        <dbReference type="ChEBI" id="CHEBI:176338"/>
        <dbReference type="ChEBI" id="CHEBI:176343"/>
        <dbReference type="EC" id="2.4.1.182"/>
    </reaction>
</comment>
<dbReference type="GO" id="GO:0008915">
    <property type="term" value="F:lipid-A-disaccharide synthase activity"/>
    <property type="evidence" value="ECO:0007669"/>
    <property type="project" value="UniProtKB-EC"/>
</dbReference>
<keyword evidence="5" id="KW-0441">Lipid A biosynthesis</keyword>
<proteinExistence type="predicted"/>
<evidence type="ECO:0000313" key="10">
    <source>
        <dbReference type="EMBL" id="GBR72559.1"/>
    </source>
</evidence>
<evidence type="ECO:0000313" key="11">
    <source>
        <dbReference type="Proteomes" id="UP000269352"/>
    </source>
</evidence>
<keyword evidence="7" id="KW-0808">Transferase</keyword>
<dbReference type="GO" id="GO:0016020">
    <property type="term" value="C:membrane"/>
    <property type="evidence" value="ECO:0007669"/>
    <property type="project" value="GOC"/>
</dbReference>
<keyword evidence="8" id="KW-0443">Lipid metabolism</keyword>
<comment type="caution">
    <text evidence="10">The sequence shown here is derived from an EMBL/GenBank/DDBJ whole genome shotgun (WGS) entry which is preliminary data.</text>
</comment>
<comment type="function">
    <text evidence="1">Condensation of UDP-2,3-diacylglucosamine and 2,3-diacylglucosamine-1-phosphate to form lipid A disaccharide, a precursor of lipid A, a phosphorylated glycolipid that anchors the lipopolysaccharide to the outer membrane of the cell.</text>
</comment>
<evidence type="ECO:0000256" key="8">
    <source>
        <dbReference type="ARBA" id="ARBA00023098"/>
    </source>
</evidence>